<protein>
    <recommendedName>
        <fullName evidence="6">Solute-binding protein family 5 domain-containing protein</fullName>
    </recommendedName>
</protein>
<keyword evidence="4" id="KW-0732">Signal</keyword>
<gene>
    <name evidence="5" type="ORF">JKL49_22760</name>
</gene>
<comment type="subcellular location">
    <subcellularLocation>
        <location evidence="1">Periplasm</location>
    </subcellularLocation>
</comment>
<sequence length="143" mass="16161">MLFMPAIQADWKAIGVDAALVQNETQIAYAAYRSRDFQVADAAWIADFNDAMSFLYLQQSSTGSQNYGDYKNPVFDALLARADNESDVKVRAGYLAQAEHIMLEDAAVAPVFFYVNKNLVSPKITGWKDNLVDQHRSRWLCMR</sequence>
<organism evidence="5">
    <name type="scientific">Phenylobacterium glaciei</name>
    <dbReference type="NCBI Taxonomy" id="2803784"/>
    <lineage>
        <taxon>Bacteria</taxon>
        <taxon>Pseudomonadati</taxon>
        <taxon>Pseudomonadota</taxon>
        <taxon>Alphaproteobacteria</taxon>
        <taxon>Caulobacterales</taxon>
        <taxon>Caulobacteraceae</taxon>
        <taxon>Phenylobacterium</taxon>
    </lineage>
</organism>
<dbReference type="Gene3D" id="3.10.105.10">
    <property type="entry name" value="Dipeptide-binding Protein, Domain 3"/>
    <property type="match status" value="1"/>
</dbReference>
<dbReference type="SUPFAM" id="SSF53850">
    <property type="entry name" value="Periplasmic binding protein-like II"/>
    <property type="match status" value="1"/>
</dbReference>
<dbReference type="PANTHER" id="PTHR30290">
    <property type="entry name" value="PERIPLASMIC BINDING COMPONENT OF ABC TRANSPORTER"/>
    <property type="match status" value="1"/>
</dbReference>
<reference evidence="5" key="1">
    <citation type="submission" date="2021-01" db="EMBL/GenBank/DDBJ databases">
        <title>Genome sequence of Phenylobacterium sp. 20VBR1 isolated from a valley glaceir, Ny-Alesund, Svalbard.</title>
        <authorList>
            <person name="Thomas F.A."/>
            <person name="Krishnan K.P."/>
            <person name="Sinha R.K."/>
        </authorList>
    </citation>
    <scope>NUCLEOTIDE SEQUENCE</scope>
    <source>
        <strain evidence="5">20VBR1</strain>
    </source>
</reference>
<accession>A0A974S8D8</accession>
<dbReference type="GO" id="GO:0030313">
    <property type="term" value="C:cell envelope"/>
    <property type="evidence" value="ECO:0007669"/>
    <property type="project" value="UniProtKB-SubCell"/>
</dbReference>
<dbReference type="InterPro" id="IPR039424">
    <property type="entry name" value="SBP_5"/>
</dbReference>
<evidence type="ECO:0008006" key="6">
    <source>
        <dbReference type="Google" id="ProtNLM"/>
    </source>
</evidence>
<proteinExistence type="inferred from homology"/>
<evidence type="ECO:0000256" key="3">
    <source>
        <dbReference type="ARBA" id="ARBA00022448"/>
    </source>
</evidence>
<comment type="similarity">
    <text evidence="2">Belongs to the bacterial solute-binding protein 5 family.</text>
</comment>
<dbReference type="PANTHER" id="PTHR30290:SF10">
    <property type="entry name" value="PERIPLASMIC OLIGOPEPTIDE-BINDING PROTEIN-RELATED"/>
    <property type="match status" value="1"/>
</dbReference>
<evidence type="ECO:0000256" key="4">
    <source>
        <dbReference type="ARBA" id="ARBA00022729"/>
    </source>
</evidence>
<dbReference type="GO" id="GO:1904680">
    <property type="term" value="F:peptide transmembrane transporter activity"/>
    <property type="evidence" value="ECO:0007669"/>
    <property type="project" value="TreeGrafter"/>
</dbReference>
<dbReference type="GO" id="GO:0015833">
    <property type="term" value="P:peptide transport"/>
    <property type="evidence" value="ECO:0007669"/>
    <property type="project" value="TreeGrafter"/>
</dbReference>
<keyword evidence="3" id="KW-0813">Transport</keyword>
<evidence type="ECO:0000256" key="1">
    <source>
        <dbReference type="ARBA" id="ARBA00004418"/>
    </source>
</evidence>
<dbReference type="Gene3D" id="3.40.190.10">
    <property type="entry name" value="Periplasmic binding protein-like II"/>
    <property type="match status" value="1"/>
</dbReference>
<name>A0A974S8D8_9CAUL</name>
<evidence type="ECO:0000313" key="5">
    <source>
        <dbReference type="EMBL" id="QQZ49666.1"/>
    </source>
</evidence>
<evidence type="ECO:0000256" key="2">
    <source>
        <dbReference type="ARBA" id="ARBA00005695"/>
    </source>
</evidence>
<dbReference type="AlphaFoldDB" id="A0A974S8D8"/>
<dbReference type="EMBL" id="CP068570">
    <property type="protein sequence ID" value="QQZ49666.1"/>
    <property type="molecule type" value="Genomic_DNA"/>
</dbReference>